<feature type="signal peptide" evidence="13">
    <location>
        <begin position="1"/>
        <end position="22"/>
    </location>
</feature>
<sequence length="163" mass="16884">MAPTSSAIALFAAAALLTSASALVPSTSAFRRSLALASAKDSICDSPGDPSMILNVSVDLGDKKVEVMKGISAAIAATTGKPESYVSVCVQDNASIIFGGEETNCALGCMYSIGAINQENNGKIQKAVSDLLAPFGVPDDKMYINYFDVARENCGWSSRTFAG</sequence>
<dbReference type="GO" id="GO:0005615">
    <property type="term" value="C:extracellular space"/>
    <property type="evidence" value="ECO:0007669"/>
    <property type="project" value="UniProtKB-KW"/>
</dbReference>
<evidence type="ECO:0000256" key="7">
    <source>
        <dbReference type="ARBA" id="ARBA00036823"/>
    </source>
</evidence>
<keyword evidence="3" id="KW-0202">Cytokine</keyword>
<name>A0A9W7CDC8_9STRA</name>
<evidence type="ECO:0000256" key="1">
    <source>
        <dbReference type="ARBA" id="ARBA00004613"/>
    </source>
</evidence>
<evidence type="ECO:0000256" key="5">
    <source>
        <dbReference type="ARBA" id="ARBA00023235"/>
    </source>
</evidence>
<reference evidence="15" key="1">
    <citation type="journal article" date="2023" name="Commun. Biol.">
        <title>Genome analysis of Parmales, the sister group of diatoms, reveals the evolutionary specialization of diatoms from phago-mixotrophs to photoautotrophs.</title>
        <authorList>
            <person name="Ban H."/>
            <person name="Sato S."/>
            <person name="Yoshikawa S."/>
            <person name="Yamada K."/>
            <person name="Nakamura Y."/>
            <person name="Ichinomiya M."/>
            <person name="Sato N."/>
            <person name="Blanc-Mathieu R."/>
            <person name="Endo H."/>
            <person name="Kuwata A."/>
            <person name="Ogata H."/>
        </authorList>
    </citation>
    <scope>NUCLEOTIDE SEQUENCE [LARGE SCALE GENOMIC DNA]</scope>
    <source>
        <strain evidence="15">NIES 3699</strain>
    </source>
</reference>
<evidence type="ECO:0000256" key="3">
    <source>
        <dbReference type="ARBA" id="ARBA00022514"/>
    </source>
</evidence>
<dbReference type="GO" id="GO:0005125">
    <property type="term" value="F:cytokine activity"/>
    <property type="evidence" value="ECO:0007669"/>
    <property type="project" value="UniProtKB-KW"/>
</dbReference>
<dbReference type="EMBL" id="BRXX01000286">
    <property type="protein sequence ID" value="GMI02609.1"/>
    <property type="molecule type" value="Genomic_DNA"/>
</dbReference>
<gene>
    <name evidence="14" type="ORF">TrVE_jg13798</name>
</gene>
<dbReference type="GO" id="GO:0004167">
    <property type="term" value="F:dopachrome isomerase activity"/>
    <property type="evidence" value="ECO:0007669"/>
    <property type="project" value="UniProtKB-EC"/>
</dbReference>
<dbReference type="EC" id="5.3.3.12" evidence="8"/>
<keyword evidence="13" id="KW-0732">Signal</keyword>
<dbReference type="Gene3D" id="3.30.429.10">
    <property type="entry name" value="Macrophage Migration Inhibitory Factor"/>
    <property type="match status" value="1"/>
</dbReference>
<evidence type="ECO:0000313" key="14">
    <source>
        <dbReference type="EMBL" id="GMI02609.1"/>
    </source>
</evidence>
<comment type="similarity">
    <text evidence="2">Belongs to the MIF family.</text>
</comment>
<dbReference type="Pfam" id="PF01187">
    <property type="entry name" value="MIF"/>
    <property type="match status" value="1"/>
</dbReference>
<evidence type="ECO:0000256" key="6">
    <source>
        <dbReference type="ARBA" id="ARBA00036735"/>
    </source>
</evidence>
<dbReference type="PANTHER" id="PTHR11954:SF6">
    <property type="entry name" value="MACROPHAGE MIGRATION INHIBITORY FACTOR"/>
    <property type="match status" value="1"/>
</dbReference>
<evidence type="ECO:0000256" key="4">
    <source>
        <dbReference type="ARBA" id="ARBA00022525"/>
    </source>
</evidence>
<evidence type="ECO:0000256" key="12">
    <source>
        <dbReference type="ARBA" id="ARBA00042730"/>
    </source>
</evidence>
<proteinExistence type="inferred from homology"/>
<evidence type="ECO:0000313" key="15">
    <source>
        <dbReference type="Proteomes" id="UP001165160"/>
    </source>
</evidence>
<comment type="caution">
    <text evidence="14">The sequence shown here is derived from an EMBL/GenBank/DDBJ whole genome shotgun (WGS) entry which is preliminary data.</text>
</comment>
<evidence type="ECO:0000256" key="10">
    <source>
        <dbReference type="ARBA" id="ARBA00041631"/>
    </source>
</evidence>
<evidence type="ECO:0000256" key="2">
    <source>
        <dbReference type="ARBA" id="ARBA00005851"/>
    </source>
</evidence>
<keyword evidence="5" id="KW-0413">Isomerase</keyword>
<keyword evidence="15" id="KW-1185">Reference proteome</keyword>
<dbReference type="InterPro" id="IPR014347">
    <property type="entry name" value="Tautomerase/MIF_sf"/>
</dbReference>
<keyword evidence="4" id="KW-0964">Secreted</keyword>
<evidence type="ECO:0000256" key="9">
    <source>
        <dbReference type="ARBA" id="ARBA00039086"/>
    </source>
</evidence>
<comment type="catalytic activity">
    <reaction evidence="6">
        <text>3-phenylpyruvate = enol-phenylpyruvate</text>
        <dbReference type="Rhea" id="RHEA:17097"/>
        <dbReference type="ChEBI" id="CHEBI:16815"/>
        <dbReference type="ChEBI" id="CHEBI:18005"/>
        <dbReference type="EC" id="5.3.2.1"/>
    </reaction>
</comment>
<dbReference type="PANTHER" id="PTHR11954">
    <property type="entry name" value="D-DOPACHROME DECARBOXYLASE"/>
    <property type="match status" value="1"/>
</dbReference>
<evidence type="ECO:0000256" key="8">
    <source>
        <dbReference type="ARBA" id="ARBA00038932"/>
    </source>
</evidence>
<dbReference type="InterPro" id="IPR001398">
    <property type="entry name" value="Macrophage_inhib_fac"/>
</dbReference>
<accession>A0A9W7CDC8</accession>
<dbReference type="AlphaFoldDB" id="A0A9W7CDC8"/>
<evidence type="ECO:0000256" key="11">
    <source>
        <dbReference type="ARBA" id="ARBA00041912"/>
    </source>
</evidence>
<dbReference type="GO" id="GO:0050178">
    <property type="term" value="F:phenylpyruvate tautomerase activity"/>
    <property type="evidence" value="ECO:0007669"/>
    <property type="project" value="UniProtKB-EC"/>
</dbReference>
<dbReference type="Proteomes" id="UP001165160">
    <property type="component" value="Unassembled WGS sequence"/>
</dbReference>
<comment type="catalytic activity">
    <reaction evidence="7">
        <text>L-dopachrome = 5,6-dihydroxyindole-2-carboxylate</text>
        <dbReference type="Rhea" id="RHEA:13041"/>
        <dbReference type="ChEBI" id="CHEBI:16875"/>
        <dbReference type="ChEBI" id="CHEBI:57509"/>
        <dbReference type="EC" id="5.3.3.12"/>
    </reaction>
</comment>
<comment type="subcellular location">
    <subcellularLocation>
        <location evidence="1">Secreted</location>
    </subcellularLocation>
</comment>
<dbReference type="SUPFAM" id="SSF55331">
    <property type="entry name" value="Tautomerase/MIF"/>
    <property type="match status" value="1"/>
</dbReference>
<feature type="chain" id="PRO_5040809593" description="L-dopachrome isomerase" evidence="13">
    <location>
        <begin position="23"/>
        <end position="163"/>
    </location>
</feature>
<organism evidence="14 15">
    <name type="scientific">Triparma verrucosa</name>
    <dbReference type="NCBI Taxonomy" id="1606542"/>
    <lineage>
        <taxon>Eukaryota</taxon>
        <taxon>Sar</taxon>
        <taxon>Stramenopiles</taxon>
        <taxon>Ochrophyta</taxon>
        <taxon>Bolidophyceae</taxon>
        <taxon>Parmales</taxon>
        <taxon>Triparmaceae</taxon>
        <taxon>Triparma</taxon>
    </lineage>
</organism>
<dbReference type="EC" id="5.3.2.1" evidence="9"/>
<protein>
    <recommendedName>
        <fullName evidence="12">L-dopachrome isomerase</fullName>
        <ecNumber evidence="9">5.3.2.1</ecNumber>
        <ecNumber evidence="8">5.3.3.12</ecNumber>
    </recommendedName>
    <alternativeName>
        <fullName evidence="10">L-dopachrome tautomerase</fullName>
    </alternativeName>
    <alternativeName>
        <fullName evidence="11">Phenylpyruvate tautomerase</fullName>
    </alternativeName>
</protein>
<evidence type="ECO:0000256" key="13">
    <source>
        <dbReference type="SAM" id="SignalP"/>
    </source>
</evidence>